<dbReference type="RefSeq" id="WP_148379887.1">
    <property type="nucleotide sequence ID" value="NZ_VSIY01000015.1"/>
</dbReference>
<sequence>MTPDDLVVTRWGARFHGRRFPCAAGRGGITRDKREGDGATPAGIWRLAYGGYRADRITPPKTVLPLVPIGPADIWSDDSDDPAYNHWLHARNHPFGHERLCRADPLYDLVLVSDWNWPDARPGAGSAIFVHAWRRPRYPTAGCIAFRPDHLRWITAHWTLRSQVVVYP</sequence>
<name>A0A5D0R869_9RHOB</name>
<organism evidence="3 4">
    <name type="scientific">Maritimibacter fusiformis</name>
    <dbReference type="NCBI Taxonomy" id="2603819"/>
    <lineage>
        <taxon>Bacteria</taxon>
        <taxon>Pseudomonadati</taxon>
        <taxon>Pseudomonadota</taxon>
        <taxon>Alphaproteobacteria</taxon>
        <taxon>Rhodobacterales</taxon>
        <taxon>Roseobacteraceae</taxon>
        <taxon>Maritimibacter</taxon>
    </lineage>
</organism>
<gene>
    <name evidence="3" type="ORF">FVF75_16540</name>
</gene>
<feature type="active site" description="Nucleophile" evidence="1">
    <location>
        <position position="143"/>
    </location>
</feature>
<dbReference type="GO" id="GO:0008360">
    <property type="term" value="P:regulation of cell shape"/>
    <property type="evidence" value="ECO:0007669"/>
    <property type="project" value="UniProtKB-UniRule"/>
</dbReference>
<dbReference type="PANTHER" id="PTHR38589">
    <property type="entry name" value="BLR0621 PROTEIN"/>
    <property type="match status" value="1"/>
</dbReference>
<comment type="pathway">
    <text evidence="1">Cell wall biogenesis; peptidoglycan biosynthesis.</text>
</comment>
<evidence type="ECO:0000256" key="1">
    <source>
        <dbReference type="PROSITE-ProRule" id="PRU01373"/>
    </source>
</evidence>
<evidence type="ECO:0000313" key="4">
    <source>
        <dbReference type="Proteomes" id="UP000322080"/>
    </source>
</evidence>
<dbReference type="GO" id="GO:0071555">
    <property type="term" value="P:cell wall organization"/>
    <property type="evidence" value="ECO:0007669"/>
    <property type="project" value="UniProtKB-UniRule"/>
</dbReference>
<keyword evidence="1" id="KW-0573">Peptidoglycan synthesis</keyword>
<protein>
    <submittedName>
        <fullName evidence="3">L,D-transpeptidase family protein</fullName>
    </submittedName>
</protein>
<evidence type="ECO:0000313" key="3">
    <source>
        <dbReference type="EMBL" id="TYB77850.1"/>
    </source>
</evidence>
<dbReference type="InterPro" id="IPR005490">
    <property type="entry name" value="LD_TPept_cat_dom"/>
</dbReference>
<proteinExistence type="predicted"/>
<dbReference type="EMBL" id="VSIY01000015">
    <property type="protein sequence ID" value="TYB77850.1"/>
    <property type="molecule type" value="Genomic_DNA"/>
</dbReference>
<dbReference type="PROSITE" id="PS52029">
    <property type="entry name" value="LD_TPASE"/>
    <property type="match status" value="1"/>
</dbReference>
<dbReference type="CDD" id="cd16913">
    <property type="entry name" value="YkuD_like"/>
    <property type="match status" value="1"/>
</dbReference>
<dbReference type="Pfam" id="PF03734">
    <property type="entry name" value="YkuD"/>
    <property type="match status" value="1"/>
</dbReference>
<keyword evidence="1" id="KW-0133">Cell shape</keyword>
<keyword evidence="4" id="KW-1185">Reference proteome</keyword>
<evidence type="ECO:0000259" key="2">
    <source>
        <dbReference type="PROSITE" id="PS52029"/>
    </source>
</evidence>
<comment type="caution">
    <text evidence="3">The sequence shown here is derived from an EMBL/GenBank/DDBJ whole genome shotgun (WGS) entry which is preliminary data.</text>
</comment>
<feature type="active site" description="Proton donor/acceptor" evidence="1">
    <location>
        <position position="131"/>
    </location>
</feature>
<dbReference type="GO" id="GO:0009252">
    <property type="term" value="P:peptidoglycan biosynthetic process"/>
    <property type="evidence" value="ECO:0007669"/>
    <property type="project" value="UniProtKB-KW"/>
</dbReference>
<dbReference type="PANTHER" id="PTHR38589:SF1">
    <property type="entry name" value="BLR0621 PROTEIN"/>
    <property type="match status" value="1"/>
</dbReference>
<dbReference type="Proteomes" id="UP000322080">
    <property type="component" value="Unassembled WGS sequence"/>
</dbReference>
<accession>A0A5D0R869</accession>
<dbReference type="AlphaFoldDB" id="A0A5D0R869"/>
<keyword evidence="1" id="KW-0961">Cell wall biogenesis/degradation</keyword>
<reference evidence="3 4" key="1">
    <citation type="submission" date="2019-08" db="EMBL/GenBank/DDBJ databases">
        <title>Identification of a novel species of the genus Boseongicola.</title>
        <authorList>
            <person name="Zhang X.-Q."/>
        </authorList>
    </citation>
    <scope>NUCLEOTIDE SEQUENCE [LARGE SCALE GENOMIC DNA]</scope>
    <source>
        <strain evidence="3 4">HY14</strain>
    </source>
</reference>
<feature type="domain" description="L,D-TPase catalytic" evidence="2">
    <location>
        <begin position="1"/>
        <end position="167"/>
    </location>
</feature>
<dbReference type="GO" id="GO:0016740">
    <property type="term" value="F:transferase activity"/>
    <property type="evidence" value="ECO:0007669"/>
    <property type="project" value="InterPro"/>
</dbReference>